<dbReference type="Pfam" id="PF00487">
    <property type="entry name" value="FA_desaturase"/>
    <property type="match status" value="1"/>
</dbReference>
<evidence type="ECO:0000313" key="16">
    <source>
        <dbReference type="Proteomes" id="UP001054902"/>
    </source>
</evidence>
<evidence type="ECO:0000256" key="10">
    <source>
        <dbReference type="ARBA" id="ARBA00023098"/>
    </source>
</evidence>
<dbReference type="InterPro" id="IPR012171">
    <property type="entry name" value="Fatty_acid_desaturase"/>
</dbReference>
<feature type="transmembrane region" description="Helical" evidence="13">
    <location>
        <begin position="359"/>
        <end position="379"/>
    </location>
</feature>
<sequence>MGKGGCQPTITSKIQPSISKRNKAITHDELSQKTSIQECWIAYESKVYDVTHWLAKHPGGVRSIMSAAGQDATSVMKSLHHPSTLETMMKRTRQVGVLIDKKTDDKNNDYKGKEKKEETLDSKEMRARKRSQEIHDEFQKLNQELQEEGWYDAKPLEYIPDILRVAMFALIGVKLVLLSTESTFWNQISLVIGSLFLGLFLQNIAFMGHDAGHGSITGNFTFDLYFGFLVGNAFAGIDVSWWKSTHYVHHSATNSLHDDPDIQHMPLLCFDERFYENRWSTYHGKYMTLDKLGTMLLPYQHYYYFPVMAVARVNLYIQSMIYLLKTCPLFKGKSAGTEIVDELGQVKEMYAWPAPSLKIWTMSVLSIMFYWYVCVYSLLSKLSTQDAVICFFVSHMMAGLLHVQILLSHVAMHYCADGHGSTDAITAPNGNDSAGYYEWQALSTMDVDCPTWMDWFHGGLQFQLEHHLFPRVPRRHLRALCQRTDAIFEKYNVPVVRIPFVEANRKVLRHMAIVGAKAAKVKSM</sequence>
<keyword evidence="6" id="KW-0479">Metal-binding</keyword>
<comment type="similarity">
    <text evidence="3">Belongs to the fatty acid desaturase type 1 family.</text>
</comment>
<evidence type="ECO:0000256" key="5">
    <source>
        <dbReference type="ARBA" id="ARBA00022692"/>
    </source>
</evidence>
<dbReference type="EMBL" id="BLLK01000056">
    <property type="protein sequence ID" value="GFH56841.1"/>
    <property type="molecule type" value="Genomic_DNA"/>
</dbReference>
<dbReference type="SMART" id="SM01117">
    <property type="entry name" value="Cyt-b5"/>
    <property type="match status" value="1"/>
</dbReference>
<dbReference type="PROSITE" id="PS50255">
    <property type="entry name" value="CYTOCHROME_B5_2"/>
    <property type="match status" value="1"/>
</dbReference>
<keyword evidence="11 13" id="KW-0472">Membrane</keyword>
<dbReference type="Pfam" id="PF00173">
    <property type="entry name" value="Cyt-b5"/>
    <property type="match status" value="1"/>
</dbReference>
<feature type="transmembrane region" description="Helical" evidence="13">
    <location>
        <begin position="184"/>
        <end position="201"/>
    </location>
</feature>
<evidence type="ECO:0000256" key="2">
    <source>
        <dbReference type="ARBA" id="ARBA00005189"/>
    </source>
</evidence>
<keyword evidence="16" id="KW-1185">Reference proteome</keyword>
<comment type="subcellular location">
    <subcellularLocation>
        <location evidence="1">Membrane</location>
        <topology evidence="1">Multi-pass membrane protein</topology>
    </subcellularLocation>
</comment>
<proteinExistence type="inferred from homology"/>
<evidence type="ECO:0000256" key="9">
    <source>
        <dbReference type="ARBA" id="ARBA00023004"/>
    </source>
</evidence>
<feature type="domain" description="Cytochrome b5 heme-binding" evidence="14">
    <location>
        <begin position="22"/>
        <end position="99"/>
    </location>
</feature>
<dbReference type="SUPFAM" id="SSF55856">
    <property type="entry name" value="Cytochrome b5-like heme/steroid binding domain"/>
    <property type="match status" value="1"/>
</dbReference>
<evidence type="ECO:0000256" key="3">
    <source>
        <dbReference type="ARBA" id="ARBA00009295"/>
    </source>
</evidence>
<dbReference type="PANTHER" id="PTHR19353">
    <property type="entry name" value="FATTY ACID DESATURASE 2"/>
    <property type="match status" value="1"/>
</dbReference>
<dbReference type="AlphaFoldDB" id="A0AAD3D4Y6"/>
<feature type="transmembrane region" description="Helical" evidence="13">
    <location>
        <begin position="302"/>
        <end position="324"/>
    </location>
</feature>
<dbReference type="GO" id="GO:0046872">
    <property type="term" value="F:metal ion binding"/>
    <property type="evidence" value="ECO:0007669"/>
    <property type="project" value="UniProtKB-KW"/>
</dbReference>
<feature type="transmembrane region" description="Helical" evidence="13">
    <location>
        <begin position="385"/>
        <end position="407"/>
    </location>
</feature>
<dbReference type="InterPro" id="IPR005804">
    <property type="entry name" value="FA_desaturase_dom"/>
</dbReference>
<keyword evidence="9" id="KW-0408">Iron</keyword>
<evidence type="ECO:0000256" key="6">
    <source>
        <dbReference type="ARBA" id="ARBA00022723"/>
    </source>
</evidence>
<evidence type="ECO:0000259" key="14">
    <source>
        <dbReference type="PROSITE" id="PS50255"/>
    </source>
</evidence>
<dbReference type="GO" id="GO:0016717">
    <property type="term" value="F:oxidoreductase activity, acting on paired donors, with oxidation of a pair of donors resulting in the reduction of molecular oxygen to two molecules of water"/>
    <property type="evidence" value="ECO:0007669"/>
    <property type="project" value="TreeGrafter"/>
</dbReference>
<accession>A0AAD3D4Y6</accession>
<dbReference type="GO" id="GO:0006629">
    <property type="term" value="P:lipid metabolic process"/>
    <property type="evidence" value="ECO:0007669"/>
    <property type="project" value="UniProtKB-KW"/>
</dbReference>
<evidence type="ECO:0000256" key="8">
    <source>
        <dbReference type="ARBA" id="ARBA00023002"/>
    </source>
</evidence>
<name>A0AAD3D4Y6_9STRA</name>
<reference evidence="15 16" key="1">
    <citation type="journal article" date="2021" name="Sci. Rep.">
        <title>The genome of the diatom Chaetoceros tenuissimus carries an ancient integrated fragment of an extant virus.</title>
        <authorList>
            <person name="Hongo Y."/>
            <person name="Kimura K."/>
            <person name="Takaki Y."/>
            <person name="Yoshida Y."/>
            <person name="Baba S."/>
            <person name="Kobayashi G."/>
            <person name="Nagasaki K."/>
            <person name="Hano T."/>
            <person name="Tomaru Y."/>
        </authorList>
    </citation>
    <scope>NUCLEOTIDE SEQUENCE [LARGE SCALE GENOMIC DNA]</scope>
    <source>
        <strain evidence="15 16">NIES-3715</strain>
    </source>
</reference>
<dbReference type="PANTHER" id="PTHR19353:SF30">
    <property type="entry name" value="DELTA 8-(E)-SPHINGOLIPID DESATURASE"/>
    <property type="match status" value="1"/>
</dbReference>
<dbReference type="Proteomes" id="UP001054902">
    <property type="component" value="Unassembled WGS sequence"/>
</dbReference>
<evidence type="ECO:0000313" key="15">
    <source>
        <dbReference type="EMBL" id="GFH56841.1"/>
    </source>
</evidence>
<keyword evidence="5 13" id="KW-0812">Transmembrane</keyword>
<comment type="pathway">
    <text evidence="2">Lipid metabolism.</text>
</comment>
<evidence type="ECO:0000256" key="11">
    <source>
        <dbReference type="ARBA" id="ARBA00023136"/>
    </source>
</evidence>
<evidence type="ECO:0000256" key="1">
    <source>
        <dbReference type="ARBA" id="ARBA00004141"/>
    </source>
</evidence>
<keyword evidence="4" id="KW-0349">Heme</keyword>
<gene>
    <name evidence="15" type="ORF">CTEN210_13317</name>
</gene>
<organism evidence="15 16">
    <name type="scientific">Chaetoceros tenuissimus</name>
    <dbReference type="NCBI Taxonomy" id="426638"/>
    <lineage>
        <taxon>Eukaryota</taxon>
        <taxon>Sar</taxon>
        <taxon>Stramenopiles</taxon>
        <taxon>Ochrophyta</taxon>
        <taxon>Bacillariophyta</taxon>
        <taxon>Coscinodiscophyceae</taxon>
        <taxon>Chaetocerotophycidae</taxon>
        <taxon>Chaetocerotales</taxon>
        <taxon>Chaetocerotaceae</taxon>
        <taxon>Chaetoceros</taxon>
    </lineage>
</organism>
<dbReference type="CDD" id="cd03506">
    <property type="entry name" value="Delta6-FADS-like"/>
    <property type="match status" value="1"/>
</dbReference>
<dbReference type="Gene3D" id="3.10.120.10">
    <property type="entry name" value="Cytochrome b5-like heme/steroid binding domain"/>
    <property type="match status" value="1"/>
</dbReference>
<evidence type="ECO:0000256" key="4">
    <source>
        <dbReference type="ARBA" id="ARBA00022617"/>
    </source>
</evidence>
<dbReference type="InterPro" id="IPR001199">
    <property type="entry name" value="Cyt_B5-like_heme/steroid-bd"/>
</dbReference>
<evidence type="ECO:0000256" key="7">
    <source>
        <dbReference type="ARBA" id="ARBA00022989"/>
    </source>
</evidence>
<dbReference type="PIRSF" id="PIRSF015921">
    <property type="entry name" value="FA_sphinglp_des"/>
    <property type="match status" value="1"/>
</dbReference>
<dbReference type="GO" id="GO:0016020">
    <property type="term" value="C:membrane"/>
    <property type="evidence" value="ECO:0007669"/>
    <property type="project" value="UniProtKB-SubCell"/>
</dbReference>
<comment type="caution">
    <text evidence="15">The sequence shown here is derived from an EMBL/GenBank/DDBJ whole genome shotgun (WGS) entry which is preliminary data.</text>
</comment>
<protein>
    <recommendedName>
        <fullName evidence="14">Cytochrome b5 heme-binding domain-containing protein</fullName>
    </recommendedName>
</protein>
<feature type="transmembrane region" description="Helical" evidence="13">
    <location>
        <begin position="222"/>
        <end position="242"/>
    </location>
</feature>
<keyword evidence="7 13" id="KW-1133">Transmembrane helix</keyword>
<evidence type="ECO:0000256" key="13">
    <source>
        <dbReference type="SAM" id="Phobius"/>
    </source>
</evidence>
<keyword evidence="8" id="KW-0560">Oxidoreductase</keyword>
<evidence type="ECO:0000256" key="12">
    <source>
        <dbReference type="SAM" id="MobiDB-lite"/>
    </source>
</evidence>
<feature type="region of interest" description="Disordered" evidence="12">
    <location>
        <begin position="103"/>
        <end position="128"/>
    </location>
</feature>
<keyword evidence="10" id="KW-0443">Lipid metabolism</keyword>
<dbReference type="InterPro" id="IPR036400">
    <property type="entry name" value="Cyt_B5-like_heme/steroid_sf"/>
</dbReference>